<dbReference type="Gene3D" id="3.40.50.1390">
    <property type="entry name" value="Resolvase, N-terminal catalytic domain"/>
    <property type="match status" value="1"/>
</dbReference>
<evidence type="ECO:0000313" key="4">
    <source>
        <dbReference type="EMBL" id="MDN4521128.1"/>
    </source>
</evidence>
<accession>A0ABT8HK42</accession>
<gene>
    <name evidence="4" type="ORF">QYF68_25385</name>
</gene>
<dbReference type="InterPro" id="IPR050639">
    <property type="entry name" value="SSR_resolvase"/>
</dbReference>
<comment type="caution">
    <text evidence="4">The sequence shown here is derived from an EMBL/GenBank/DDBJ whole genome shotgun (WGS) entry which is preliminary data.</text>
</comment>
<sequence>MIDADLGRSGAQTAGRNGFKELVADVGLARNNADWYQLLDLCAITDTLIADADGVYHPADFNDRLVLGLKGTMSEAELHLIRSRLTAGFKHKAAKGALRQGLPVGLDYDEDDKVVLCADEAVREAITTVFRRFDELGSARQVLIRLREDGVLLPRRRNGSKRIFWAQATYPAVHDLLTNQAYAGAFVFGRTRTEKGRPRERDRAFSGSAGAARNGRS</sequence>
<dbReference type="InterPro" id="IPR036162">
    <property type="entry name" value="Resolvase-like_N_sf"/>
</dbReference>
<dbReference type="PANTHER" id="PTHR30461">
    <property type="entry name" value="DNA-INVERTASE FROM LAMBDOID PROPHAGE"/>
    <property type="match status" value="1"/>
</dbReference>
<dbReference type="Proteomes" id="UP001172687">
    <property type="component" value="Unassembled WGS sequence"/>
</dbReference>
<keyword evidence="5" id="KW-1185">Reference proteome</keyword>
<feature type="region of interest" description="Disordered" evidence="1">
    <location>
        <begin position="193"/>
        <end position="217"/>
    </location>
</feature>
<proteinExistence type="predicted"/>
<evidence type="ECO:0000256" key="1">
    <source>
        <dbReference type="SAM" id="MobiDB-lite"/>
    </source>
</evidence>
<evidence type="ECO:0000259" key="2">
    <source>
        <dbReference type="Pfam" id="PF00239"/>
    </source>
</evidence>
<evidence type="ECO:0000259" key="3">
    <source>
        <dbReference type="Pfam" id="PF07508"/>
    </source>
</evidence>
<feature type="domain" description="Recombinase" evidence="3">
    <location>
        <begin position="124"/>
        <end position="197"/>
    </location>
</feature>
<feature type="domain" description="Resolvase/invertase-type recombinase catalytic" evidence="2">
    <location>
        <begin position="28"/>
        <end position="97"/>
    </location>
</feature>
<dbReference type="RefSeq" id="WP_301161696.1">
    <property type="nucleotide sequence ID" value="NZ_JAUHTC010000086.1"/>
</dbReference>
<dbReference type="SUPFAM" id="SSF53041">
    <property type="entry name" value="Resolvase-like"/>
    <property type="match status" value="1"/>
</dbReference>
<protein>
    <submittedName>
        <fullName evidence="4">Recombinase family protein</fullName>
    </submittedName>
</protein>
<evidence type="ECO:0000313" key="5">
    <source>
        <dbReference type="Proteomes" id="UP001172687"/>
    </source>
</evidence>
<dbReference type="Pfam" id="PF00239">
    <property type="entry name" value="Resolvase"/>
    <property type="match status" value="1"/>
</dbReference>
<organism evidence="4 5">
    <name type="scientific">Mycolicibacterium austroafricanum</name>
    <name type="common">Mycobacterium austroafricanum</name>
    <dbReference type="NCBI Taxonomy" id="39687"/>
    <lineage>
        <taxon>Bacteria</taxon>
        <taxon>Bacillati</taxon>
        <taxon>Actinomycetota</taxon>
        <taxon>Actinomycetes</taxon>
        <taxon>Mycobacteriales</taxon>
        <taxon>Mycobacteriaceae</taxon>
        <taxon>Mycolicibacterium</taxon>
    </lineage>
</organism>
<reference evidence="4" key="1">
    <citation type="submission" date="2023-07" db="EMBL/GenBank/DDBJ databases">
        <title>Degradation of tert-butanol by M. austroafricanum TBA100.</title>
        <authorList>
            <person name="Helbich S."/>
            <person name="Vainshtein Y."/>
        </authorList>
    </citation>
    <scope>NUCLEOTIDE SEQUENCE</scope>
    <source>
        <strain evidence="4">TBA100</strain>
    </source>
</reference>
<feature type="compositionally biased region" description="Basic and acidic residues" evidence="1">
    <location>
        <begin position="193"/>
        <end position="204"/>
    </location>
</feature>
<dbReference type="InterPro" id="IPR006119">
    <property type="entry name" value="Resolv_N"/>
</dbReference>
<name>A0ABT8HK42_MYCAO</name>
<dbReference type="EMBL" id="JAUHTC010000086">
    <property type="protein sequence ID" value="MDN4521128.1"/>
    <property type="molecule type" value="Genomic_DNA"/>
</dbReference>
<dbReference type="InterPro" id="IPR011109">
    <property type="entry name" value="DNA_bind_recombinase_dom"/>
</dbReference>
<dbReference type="Pfam" id="PF07508">
    <property type="entry name" value="Recombinase"/>
    <property type="match status" value="1"/>
</dbReference>
<dbReference type="PANTHER" id="PTHR30461:SF23">
    <property type="entry name" value="DNA RECOMBINASE-RELATED"/>
    <property type="match status" value="1"/>
</dbReference>